<evidence type="ECO:0000256" key="7">
    <source>
        <dbReference type="ARBA" id="ARBA00023237"/>
    </source>
</evidence>
<dbReference type="GO" id="GO:0009279">
    <property type="term" value="C:cell outer membrane"/>
    <property type="evidence" value="ECO:0007669"/>
    <property type="project" value="UniProtKB-SubCell"/>
</dbReference>
<keyword evidence="8" id="KW-0175">Coiled coil</keyword>
<dbReference type="RefSeq" id="WP_183986329.1">
    <property type="nucleotide sequence ID" value="NZ_JACIEV010000009.1"/>
</dbReference>
<comment type="caution">
    <text evidence="10">The sequence shown here is derived from an EMBL/GenBank/DDBJ whole genome shotgun (WGS) entry which is preliminary data.</text>
</comment>
<evidence type="ECO:0000256" key="2">
    <source>
        <dbReference type="ARBA" id="ARBA00007613"/>
    </source>
</evidence>
<comment type="subcellular location">
    <subcellularLocation>
        <location evidence="1">Cell outer membrane</location>
    </subcellularLocation>
</comment>
<keyword evidence="6" id="KW-0472">Membrane</keyword>
<evidence type="ECO:0000256" key="1">
    <source>
        <dbReference type="ARBA" id="ARBA00004442"/>
    </source>
</evidence>
<evidence type="ECO:0000256" key="9">
    <source>
        <dbReference type="SAM" id="SignalP"/>
    </source>
</evidence>
<feature type="coiled-coil region" evidence="8">
    <location>
        <begin position="233"/>
        <end position="260"/>
    </location>
</feature>
<accession>A0A840FMI7</accession>
<dbReference type="InterPro" id="IPR051906">
    <property type="entry name" value="TolC-like"/>
</dbReference>
<reference evidence="10 11" key="1">
    <citation type="submission" date="2020-08" db="EMBL/GenBank/DDBJ databases">
        <title>Genomic Encyclopedia of Type Strains, Phase IV (KMG-IV): sequencing the most valuable type-strain genomes for metagenomic binning, comparative biology and taxonomic classification.</title>
        <authorList>
            <person name="Goeker M."/>
        </authorList>
    </citation>
    <scope>NUCLEOTIDE SEQUENCE [LARGE SCALE GENOMIC DNA]</scope>
    <source>
        <strain evidence="10 11">YC6723</strain>
    </source>
</reference>
<evidence type="ECO:0000256" key="5">
    <source>
        <dbReference type="ARBA" id="ARBA00022692"/>
    </source>
</evidence>
<keyword evidence="9" id="KW-0732">Signal</keyword>
<keyword evidence="11" id="KW-1185">Reference proteome</keyword>
<protein>
    <submittedName>
        <fullName evidence="10">Adhesin transport system outer membrane protein</fullName>
    </submittedName>
</protein>
<organism evidence="10 11">
    <name type="scientific">Sphingomonas jinjuensis</name>
    <dbReference type="NCBI Taxonomy" id="535907"/>
    <lineage>
        <taxon>Bacteria</taxon>
        <taxon>Pseudomonadati</taxon>
        <taxon>Pseudomonadota</taxon>
        <taxon>Alphaproteobacteria</taxon>
        <taxon>Sphingomonadales</taxon>
        <taxon>Sphingomonadaceae</taxon>
        <taxon>Sphingomonas</taxon>
    </lineage>
</organism>
<dbReference type="GO" id="GO:0015562">
    <property type="term" value="F:efflux transmembrane transporter activity"/>
    <property type="evidence" value="ECO:0007669"/>
    <property type="project" value="InterPro"/>
</dbReference>
<dbReference type="EMBL" id="JACIEV010000009">
    <property type="protein sequence ID" value="MBB4155138.1"/>
    <property type="molecule type" value="Genomic_DNA"/>
</dbReference>
<dbReference type="PANTHER" id="PTHR30026">
    <property type="entry name" value="OUTER MEMBRANE PROTEIN TOLC"/>
    <property type="match status" value="1"/>
</dbReference>
<comment type="similarity">
    <text evidence="2">Belongs to the outer membrane factor (OMF) (TC 1.B.17) family.</text>
</comment>
<keyword evidence="5" id="KW-0812">Transmembrane</keyword>
<evidence type="ECO:0000256" key="3">
    <source>
        <dbReference type="ARBA" id="ARBA00022448"/>
    </source>
</evidence>
<keyword evidence="7" id="KW-0998">Cell outer membrane</keyword>
<dbReference type="AlphaFoldDB" id="A0A840FMI7"/>
<sequence>MASARRVATLTLLTGAAALAVPGASFAQTALPAPTGAPLKIDAANDPILGLSRITGNAEFFTRTVAAAVDRHPALTEAEAQIDQAKAQKGQARAALLPSADVSLSTYRTLDRQFGTLNPSLSVRNIVEKTRPTRQTDGLLSVNQLAFDGGAAFKRISAASARISAAVAGVDDAANRVALSTIGAWYDVFTFRQLLTLAEQYRKDQQSRRSDMLDRINQGVAAVTDLARVDSAVAGVDTRIANYRRQLANAEARYAELTGAPAPAELDRAPSLGVEPASAEAARVAALQVPSVKAAQDQARAARYDAKAVQADTYPTLGVSVVAGRYGFFETPGDYDVRALATVRARIGGGIQARADEAKARGNAQAARTATVIEEARRDAAIAWGDLAALNDQIAALQKSYLASRQSRDTIVERFRLTRGTLIDVLDSNDTYFAAAASYVETLADRDAAHYVLLARTGRLLDALGIKPANEVYRIR</sequence>
<evidence type="ECO:0000256" key="4">
    <source>
        <dbReference type="ARBA" id="ARBA00022452"/>
    </source>
</evidence>
<feature type="chain" id="PRO_5032962985" evidence="9">
    <location>
        <begin position="28"/>
        <end position="476"/>
    </location>
</feature>
<dbReference type="Pfam" id="PF02321">
    <property type="entry name" value="OEP"/>
    <property type="match status" value="1"/>
</dbReference>
<name>A0A840FMI7_9SPHN</name>
<dbReference type="SUPFAM" id="SSF56954">
    <property type="entry name" value="Outer membrane efflux proteins (OEP)"/>
    <property type="match status" value="1"/>
</dbReference>
<keyword evidence="4" id="KW-1134">Transmembrane beta strand</keyword>
<keyword evidence="3" id="KW-0813">Transport</keyword>
<proteinExistence type="inferred from homology"/>
<gene>
    <name evidence="10" type="ORF">GGQ80_003055</name>
</gene>
<dbReference type="PANTHER" id="PTHR30026:SF20">
    <property type="entry name" value="OUTER MEMBRANE PROTEIN TOLC"/>
    <property type="match status" value="1"/>
</dbReference>
<feature type="signal peptide" evidence="9">
    <location>
        <begin position="1"/>
        <end position="27"/>
    </location>
</feature>
<dbReference type="Proteomes" id="UP000529795">
    <property type="component" value="Unassembled WGS sequence"/>
</dbReference>
<evidence type="ECO:0000313" key="10">
    <source>
        <dbReference type="EMBL" id="MBB4155138.1"/>
    </source>
</evidence>
<dbReference type="GO" id="GO:1990281">
    <property type="term" value="C:efflux pump complex"/>
    <property type="evidence" value="ECO:0007669"/>
    <property type="project" value="TreeGrafter"/>
</dbReference>
<evidence type="ECO:0000256" key="6">
    <source>
        <dbReference type="ARBA" id="ARBA00023136"/>
    </source>
</evidence>
<dbReference type="GO" id="GO:0015288">
    <property type="term" value="F:porin activity"/>
    <property type="evidence" value="ECO:0007669"/>
    <property type="project" value="TreeGrafter"/>
</dbReference>
<evidence type="ECO:0000313" key="11">
    <source>
        <dbReference type="Proteomes" id="UP000529795"/>
    </source>
</evidence>
<dbReference type="InterPro" id="IPR003423">
    <property type="entry name" value="OMP_efflux"/>
</dbReference>
<evidence type="ECO:0000256" key="8">
    <source>
        <dbReference type="SAM" id="Coils"/>
    </source>
</evidence>
<dbReference type="Gene3D" id="1.20.1600.10">
    <property type="entry name" value="Outer membrane efflux proteins (OEP)"/>
    <property type="match status" value="1"/>
</dbReference>